<dbReference type="OrthoDB" id="5671700at2"/>
<dbReference type="InterPro" id="IPR036390">
    <property type="entry name" value="WH_DNA-bd_sf"/>
</dbReference>
<name>A0A398C4G0_9BURK</name>
<sequence length="300" mass="32780">MDLNDLRYFALIVEHGGFSAAERATHVTKSKLSRRVALLEERLGARLFQRSTRRLSLTEAGQAFYEHCAAMLVEAEAAHQAIDALRSAPSGTVRLTCPVAIAQFYAARVVADFLREHPKVRVEIESTDRVVNLIEERIDVALRVRTSGLEDPGLVTRRIASGHRVLVAAPAYLAGREPVVEVAQIAEHDTVSGQREGAEQIWALTAADGRSARIAHRPRLLCSDYAVQLEAVAGGVGIGLLPLRIVWHALESGALVHVAKDWRTLEQDIHLVFVSRRGLLPAVRALIDHLVLHIPGALGG</sequence>
<accession>A0A398C4G0</accession>
<evidence type="ECO:0000313" key="6">
    <source>
        <dbReference type="EMBL" id="RID97955.1"/>
    </source>
</evidence>
<dbReference type="FunFam" id="1.10.10.10:FF:000001">
    <property type="entry name" value="LysR family transcriptional regulator"/>
    <property type="match status" value="1"/>
</dbReference>
<evidence type="ECO:0000256" key="1">
    <source>
        <dbReference type="ARBA" id="ARBA00009437"/>
    </source>
</evidence>
<protein>
    <submittedName>
        <fullName evidence="6">LysR family transcriptional regulator</fullName>
    </submittedName>
</protein>
<evidence type="ECO:0000256" key="4">
    <source>
        <dbReference type="ARBA" id="ARBA00023163"/>
    </source>
</evidence>
<evidence type="ECO:0000256" key="3">
    <source>
        <dbReference type="ARBA" id="ARBA00023125"/>
    </source>
</evidence>
<evidence type="ECO:0000313" key="7">
    <source>
        <dbReference type="Proteomes" id="UP000266302"/>
    </source>
</evidence>
<dbReference type="GO" id="GO:0006351">
    <property type="term" value="P:DNA-templated transcription"/>
    <property type="evidence" value="ECO:0007669"/>
    <property type="project" value="TreeGrafter"/>
</dbReference>
<gene>
    <name evidence="6" type="ORF">D3F03_12020</name>
</gene>
<dbReference type="InterPro" id="IPR036388">
    <property type="entry name" value="WH-like_DNA-bd_sf"/>
</dbReference>
<dbReference type="SUPFAM" id="SSF46785">
    <property type="entry name" value="Winged helix' DNA-binding domain"/>
    <property type="match status" value="1"/>
</dbReference>
<keyword evidence="3" id="KW-0238">DNA-binding</keyword>
<evidence type="ECO:0000259" key="5">
    <source>
        <dbReference type="PROSITE" id="PS50931"/>
    </source>
</evidence>
<proteinExistence type="inferred from homology"/>
<dbReference type="Proteomes" id="UP000266302">
    <property type="component" value="Unassembled WGS sequence"/>
</dbReference>
<comment type="similarity">
    <text evidence="1">Belongs to the LysR transcriptional regulatory family.</text>
</comment>
<evidence type="ECO:0000256" key="2">
    <source>
        <dbReference type="ARBA" id="ARBA00023015"/>
    </source>
</evidence>
<comment type="caution">
    <text evidence="6">The sequence shown here is derived from an EMBL/GenBank/DDBJ whole genome shotgun (WGS) entry which is preliminary data.</text>
</comment>
<keyword evidence="2" id="KW-0805">Transcription regulation</keyword>
<dbReference type="PANTHER" id="PTHR30537:SF31">
    <property type="entry name" value="TRANSCRIPTIONAL REGULATOR, LYSR FAMILY"/>
    <property type="match status" value="1"/>
</dbReference>
<dbReference type="RefSeq" id="WP_119109660.1">
    <property type="nucleotide sequence ID" value="NZ_QXJC01000004.1"/>
</dbReference>
<dbReference type="SUPFAM" id="SSF53850">
    <property type="entry name" value="Periplasmic binding protein-like II"/>
    <property type="match status" value="1"/>
</dbReference>
<dbReference type="AlphaFoldDB" id="A0A398C4G0"/>
<dbReference type="Pfam" id="PF00126">
    <property type="entry name" value="HTH_1"/>
    <property type="match status" value="1"/>
</dbReference>
<feature type="domain" description="HTH lysR-type" evidence="5">
    <location>
        <begin position="1"/>
        <end position="58"/>
    </location>
</feature>
<keyword evidence="7" id="KW-1185">Reference proteome</keyword>
<dbReference type="Gene3D" id="3.40.190.290">
    <property type="match status" value="1"/>
</dbReference>
<dbReference type="GO" id="GO:0003700">
    <property type="term" value="F:DNA-binding transcription factor activity"/>
    <property type="evidence" value="ECO:0007669"/>
    <property type="project" value="InterPro"/>
</dbReference>
<dbReference type="Gene3D" id="1.10.10.10">
    <property type="entry name" value="Winged helix-like DNA-binding domain superfamily/Winged helix DNA-binding domain"/>
    <property type="match status" value="1"/>
</dbReference>
<dbReference type="Pfam" id="PF03466">
    <property type="entry name" value="LysR_substrate"/>
    <property type="match status" value="1"/>
</dbReference>
<dbReference type="PANTHER" id="PTHR30537">
    <property type="entry name" value="HTH-TYPE TRANSCRIPTIONAL REGULATOR"/>
    <property type="match status" value="1"/>
</dbReference>
<keyword evidence="4" id="KW-0804">Transcription</keyword>
<organism evidence="6 7">
    <name type="scientific">Simplicispira hankyongi</name>
    <dbReference type="NCBI Taxonomy" id="2315688"/>
    <lineage>
        <taxon>Bacteria</taxon>
        <taxon>Pseudomonadati</taxon>
        <taxon>Pseudomonadota</taxon>
        <taxon>Betaproteobacteria</taxon>
        <taxon>Burkholderiales</taxon>
        <taxon>Comamonadaceae</taxon>
        <taxon>Simplicispira</taxon>
    </lineage>
</organism>
<dbReference type="InterPro" id="IPR058163">
    <property type="entry name" value="LysR-type_TF_proteobact-type"/>
</dbReference>
<dbReference type="GO" id="GO:0043565">
    <property type="term" value="F:sequence-specific DNA binding"/>
    <property type="evidence" value="ECO:0007669"/>
    <property type="project" value="TreeGrafter"/>
</dbReference>
<dbReference type="PROSITE" id="PS50931">
    <property type="entry name" value="HTH_LYSR"/>
    <property type="match status" value="1"/>
</dbReference>
<dbReference type="EMBL" id="QXJC01000004">
    <property type="protein sequence ID" value="RID97955.1"/>
    <property type="molecule type" value="Genomic_DNA"/>
</dbReference>
<dbReference type="InterPro" id="IPR005119">
    <property type="entry name" value="LysR_subst-bd"/>
</dbReference>
<reference evidence="6 7" key="1">
    <citation type="submission" date="2018-09" db="EMBL/GenBank/DDBJ databases">
        <title>Draft genome of Simplicispira sp. NY-02.</title>
        <authorList>
            <person name="Im W.T."/>
        </authorList>
    </citation>
    <scope>NUCLEOTIDE SEQUENCE [LARGE SCALE GENOMIC DNA]</scope>
    <source>
        <strain evidence="6 7">NY-02</strain>
    </source>
</reference>
<dbReference type="InterPro" id="IPR000847">
    <property type="entry name" value="LysR_HTH_N"/>
</dbReference>